<dbReference type="PROSITE" id="PS50004">
    <property type="entry name" value="C2"/>
    <property type="match status" value="1"/>
</dbReference>
<protein>
    <recommendedName>
        <fullName evidence="1">C2 domain-containing protein</fullName>
    </recommendedName>
</protein>
<dbReference type="AlphaFoldDB" id="A0A7J7M2X4"/>
<keyword evidence="3" id="KW-1185">Reference proteome</keyword>
<dbReference type="InterPro" id="IPR035892">
    <property type="entry name" value="C2_domain_sf"/>
</dbReference>
<dbReference type="InterPro" id="IPR000008">
    <property type="entry name" value="C2_dom"/>
</dbReference>
<evidence type="ECO:0000313" key="2">
    <source>
        <dbReference type="EMBL" id="KAF6149134.1"/>
    </source>
</evidence>
<feature type="domain" description="C2" evidence="1">
    <location>
        <begin position="1"/>
        <end position="127"/>
    </location>
</feature>
<evidence type="ECO:0000313" key="3">
    <source>
        <dbReference type="Proteomes" id="UP000541444"/>
    </source>
</evidence>
<accession>A0A7J7M2X4</accession>
<dbReference type="OrthoDB" id="687396at2759"/>
<name>A0A7J7M2X4_9MAGN</name>
<dbReference type="EMBL" id="JACGCM010001798">
    <property type="protein sequence ID" value="KAF6149134.1"/>
    <property type="molecule type" value="Genomic_DNA"/>
</dbReference>
<dbReference type="SUPFAM" id="SSF49562">
    <property type="entry name" value="C2 domain (Calcium/lipid-binding domain, CaLB)"/>
    <property type="match status" value="1"/>
</dbReference>
<dbReference type="Proteomes" id="UP000541444">
    <property type="component" value="Unassembled WGS sequence"/>
</dbReference>
<organism evidence="2 3">
    <name type="scientific">Kingdonia uniflora</name>
    <dbReference type="NCBI Taxonomy" id="39325"/>
    <lineage>
        <taxon>Eukaryota</taxon>
        <taxon>Viridiplantae</taxon>
        <taxon>Streptophyta</taxon>
        <taxon>Embryophyta</taxon>
        <taxon>Tracheophyta</taxon>
        <taxon>Spermatophyta</taxon>
        <taxon>Magnoliopsida</taxon>
        <taxon>Ranunculales</taxon>
        <taxon>Circaeasteraceae</taxon>
        <taxon>Kingdonia</taxon>
    </lineage>
</organism>
<dbReference type="Gene3D" id="2.60.40.150">
    <property type="entry name" value="C2 domain"/>
    <property type="match status" value="1"/>
</dbReference>
<comment type="caution">
    <text evidence="2">The sequence shown here is derived from an EMBL/GenBank/DDBJ whole genome shotgun (WGS) entry which is preliminary data.</text>
</comment>
<dbReference type="PANTHER" id="PTHR35503:SF2">
    <property type="entry name" value="OS04G0455700 PROTEIN"/>
    <property type="match status" value="1"/>
</dbReference>
<sequence>MSTSQDLSPLNCELRIIRARNLDFISRGKLFVRYYLQSGNNKRVRLSTREIPSTSEPYWNESISLECFGGKEALDKLKHQSVVFELRWRNAKPTIFGTVSKSKLLVSAEMAWKEVLESSELSVEKWVTTKVWPSRSILEGLKPPAVQIGMKVSVPGTLLELPKRRKDVSLTHWNKCGCKNGECNGRDEDIFALAAVLVLV</sequence>
<reference evidence="2 3" key="1">
    <citation type="journal article" date="2020" name="IScience">
        <title>Genome Sequencing of the Endangered Kingdonia uniflora (Circaeasteraceae, Ranunculales) Reveals Potential Mechanisms of Evolutionary Specialization.</title>
        <authorList>
            <person name="Sun Y."/>
            <person name="Deng T."/>
            <person name="Zhang A."/>
            <person name="Moore M.J."/>
            <person name="Landis J.B."/>
            <person name="Lin N."/>
            <person name="Zhang H."/>
            <person name="Zhang X."/>
            <person name="Huang J."/>
            <person name="Zhang X."/>
            <person name="Sun H."/>
            <person name="Wang H."/>
        </authorList>
    </citation>
    <scope>NUCLEOTIDE SEQUENCE [LARGE SCALE GENOMIC DNA]</scope>
    <source>
        <strain evidence="2">TB1705</strain>
        <tissue evidence="2">Leaf</tissue>
    </source>
</reference>
<gene>
    <name evidence="2" type="ORF">GIB67_025990</name>
</gene>
<dbReference type="PANTHER" id="PTHR35503">
    <property type="entry name" value="OSJNBA0006M15.15 PROTEIN"/>
    <property type="match status" value="1"/>
</dbReference>
<evidence type="ECO:0000259" key="1">
    <source>
        <dbReference type="PROSITE" id="PS50004"/>
    </source>
</evidence>
<dbReference type="SMART" id="SM00239">
    <property type="entry name" value="C2"/>
    <property type="match status" value="1"/>
</dbReference>
<proteinExistence type="predicted"/>